<sequence length="417" mass="45948">MEPPALLLWLLVSRLGARTCGQGVAASRPRSAPFLNNSLFAGALYRHLQARTPGHNVLFSPLGAALPLTLLGLLAAPEPRAQLLRGLGWVRVGAPMGDADLATYSRPLHALLAPGCGPQTRTRTRSALFVDQRRFLRPHFVQVAASLFLMDVVPVSLSGYDAARGQVGAYLSERPYGGLGLSVRMLIRAVSPDWAFHLANYAAFAGKWQFLFNSSHTESHPFWLTEESMVMVPTMQRLGDFQIKRDQHLHSHILRLPFSCGAFAIFILPDSGHFKEAELAVMADPLSMSTQSLPRSRYRLFLPKFSLNGTAQMDQLLPAVGISEIFRHRMGIRGISVQTSPMRLFKVAHGAGLAIEEDGVQVEDLSYLENQAGLSFPLIHFNRPFLVMVLEETNTNVLFLGKLMNPLVGTASWEQST</sequence>
<organism evidence="4 5">
    <name type="scientific">Erinaceus europaeus</name>
    <name type="common">Western European hedgehog</name>
    <dbReference type="NCBI Taxonomy" id="9365"/>
    <lineage>
        <taxon>Eukaryota</taxon>
        <taxon>Metazoa</taxon>
        <taxon>Chordata</taxon>
        <taxon>Craniata</taxon>
        <taxon>Vertebrata</taxon>
        <taxon>Euteleostomi</taxon>
        <taxon>Mammalia</taxon>
        <taxon>Eutheria</taxon>
        <taxon>Laurasiatheria</taxon>
        <taxon>Eulipotyphla</taxon>
        <taxon>Erinaceidae</taxon>
        <taxon>Erinaceinae</taxon>
        <taxon>Erinaceus</taxon>
    </lineage>
</organism>
<dbReference type="InterPro" id="IPR023796">
    <property type="entry name" value="Serpin_dom"/>
</dbReference>
<evidence type="ECO:0000259" key="3">
    <source>
        <dbReference type="SMART" id="SM00093"/>
    </source>
</evidence>
<dbReference type="InterPro" id="IPR023795">
    <property type="entry name" value="Serpin_CS"/>
</dbReference>
<evidence type="ECO:0000313" key="6">
    <source>
        <dbReference type="RefSeq" id="XP_060036953.1"/>
    </source>
</evidence>
<accession>A0A1S3A4G6</accession>
<dbReference type="SMART" id="SM00093">
    <property type="entry name" value="SERPIN"/>
    <property type="match status" value="1"/>
</dbReference>
<feature type="domain" description="Serpin" evidence="3">
    <location>
        <begin position="42"/>
        <end position="406"/>
    </location>
</feature>
<dbReference type="Gene3D" id="3.30.497.10">
    <property type="entry name" value="Antithrombin, subunit I, domain 2"/>
    <property type="match status" value="1"/>
</dbReference>
<dbReference type="InterPro" id="IPR000215">
    <property type="entry name" value="Serpin_fam"/>
</dbReference>
<dbReference type="RefSeq" id="XP_060036953.1">
    <property type="nucleotide sequence ID" value="XM_060180970.1"/>
</dbReference>
<dbReference type="InterPro" id="IPR036186">
    <property type="entry name" value="Serpin_sf"/>
</dbReference>
<feature type="chain" id="PRO_5045018276" evidence="2">
    <location>
        <begin position="22"/>
        <end position="417"/>
    </location>
</feature>
<dbReference type="InterPro" id="IPR042178">
    <property type="entry name" value="Serpin_sf_1"/>
</dbReference>
<keyword evidence="2" id="KW-0732">Signal</keyword>
<keyword evidence="4" id="KW-1185">Reference proteome</keyword>
<dbReference type="AlphaFoldDB" id="A0A1S3A4G6"/>
<reference evidence="5 6" key="1">
    <citation type="submission" date="2025-05" db="UniProtKB">
        <authorList>
            <consortium name="RefSeq"/>
        </authorList>
    </citation>
    <scope>IDENTIFICATION</scope>
</reference>
<dbReference type="Proteomes" id="UP001652624">
    <property type="component" value="Chromosome 22"/>
</dbReference>
<evidence type="ECO:0000256" key="2">
    <source>
        <dbReference type="SAM" id="SignalP"/>
    </source>
</evidence>
<dbReference type="OrthoDB" id="671595at2759"/>
<dbReference type="PANTHER" id="PTHR11461">
    <property type="entry name" value="SERINE PROTEASE INHIBITOR, SERPIN"/>
    <property type="match status" value="1"/>
</dbReference>
<evidence type="ECO:0000256" key="1">
    <source>
        <dbReference type="RuleBase" id="RU000411"/>
    </source>
</evidence>
<dbReference type="SUPFAM" id="SSF56574">
    <property type="entry name" value="Serpins"/>
    <property type="match status" value="1"/>
</dbReference>
<dbReference type="GeneID" id="103118879"/>
<evidence type="ECO:0000313" key="5">
    <source>
        <dbReference type="RefSeq" id="XP_007529159.2"/>
    </source>
</evidence>
<evidence type="ECO:0000313" key="4">
    <source>
        <dbReference type="Proteomes" id="UP001652624"/>
    </source>
</evidence>
<dbReference type="Pfam" id="PF00079">
    <property type="entry name" value="Serpin"/>
    <property type="match status" value="1"/>
</dbReference>
<protein>
    <submittedName>
        <fullName evidence="5 6">Hibernation-specific plasma protein HP-55-like</fullName>
    </submittedName>
</protein>
<feature type="signal peptide" evidence="2">
    <location>
        <begin position="1"/>
        <end position="21"/>
    </location>
</feature>
<dbReference type="InParanoid" id="A0A1S3A4G6"/>
<dbReference type="RefSeq" id="XP_007529159.2">
    <property type="nucleotide sequence ID" value="XM_007529097.2"/>
</dbReference>
<name>A0A1S3A4G6_ERIEU</name>
<dbReference type="PANTHER" id="PTHR11461:SF160">
    <property type="entry name" value="SERINE (OR CYSTEINE) PEPTIDASE INHIBITOR, CLADE A (ALPHA-1 ANTIPROTEINASE, ANTITRYPSIN), MEMBER 16"/>
    <property type="match status" value="1"/>
</dbReference>
<dbReference type="PROSITE" id="PS00284">
    <property type="entry name" value="SERPIN"/>
    <property type="match status" value="1"/>
</dbReference>
<dbReference type="GO" id="GO:0005615">
    <property type="term" value="C:extracellular space"/>
    <property type="evidence" value="ECO:0007669"/>
    <property type="project" value="InterPro"/>
</dbReference>
<gene>
    <name evidence="5 6" type="primary">LOC103118879</name>
</gene>
<comment type="similarity">
    <text evidence="1">Belongs to the serpin family.</text>
</comment>
<dbReference type="GO" id="GO:0004867">
    <property type="term" value="F:serine-type endopeptidase inhibitor activity"/>
    <property type="evidence" value="ECO:0007669"/>
    <property type="project" value="InterPro"/>
</dbReference>
<proteinExistence type="inferred from homology"/>
<dbReference type="Gene3D" id="2.30.39.10">
    <property type="entry name" value="Alpha-1-antitrypsin, domain 1"/>
    <property type="match status" value="1"/>
</dbReference>
<dbReference type="eggNOG" id="KOG2392">
    <property type="taxonomic scope" value="Eukaryota"/>
</dbReference>
<dbReference type="InterPro" id="IPR042185">
    <property type="entry name" value="Serpin_sf_2"/>
</dbReference>